<proteinExistence type="predicted"/>
<reference evidence="1 2" key="1">
    <citation type="journal article" date="2016" name="Nat. Commun.">
        <title>Extremotolerant tardigrade genome and improved radiotolerance of human cultured cells by tardigrade-unique protein.</title>
        <authorList>
            <person name="Hashimoto T."/>
            <person name="Horikawa D.D."/>
            <person name="Saito Y."/>
            <person name="Kuwahara H."/>
            <person name="Kozuka-Hata H."/>
            <person name="Shin-I T."/>
            <person name="Minakuchi Y."/>
            <person name="Ohishi K."/>
            <person name="Motoyama A."/>
            <person name="Aizu T."/>
            <person name="Enomoto A."/>
            <person name="Kondo K."/>
            <person name="Tanaka S."/>
            <person name="Hara Y."/>
            <person name="Koshikawa S."/>
            <person name="Sagara H."/>
            <person name="Miura T."/>
            <person name="Yokobori S."/>
            <person name="Miyagawa K."/>
            <person name="Suzuki Y."/>
            <person name="Kubo T."/>
            <person name="Oyama M."/>
            <person name="Kohara Y."/>
            <person name="Fujiyama A."/>
            <person name="Arakawa K."/>
            <person name="Katayama T."/>
            <person name="Toyoda A."/>
            <person name="Kunieda T."/>
        </authorList>
    </citation>
    <scope>NUCLEOTIDE SEQUENCE [LARGE SCALE GENOMIC DNA]</scope>
    <source>
        <strain evidence="1 2">YOKOZUNA-1</strain>
    </source>
</reference>
<organism evidence="1 2">
    <name type="scientific">Ramazzottius varieornatus</name>
    <name type="common">Water bear</name>
    <name type="synonym">Tardigrade</name>
    <dbReference type="NCBI Taxonomy" id="947166"/>
    <lineage>
        <taxon>Eukaryota</taxon>
        <taxon>Metazoa</taxon>
        <taxon>Ecdysozoa</taxon>
        <taxon>Tardigrada</taxon>
        <taxon>Eutardigrada</taxon>
        <taxon>Parachela</taxon>
        <taxon>Hypsibioidea</taxon>
        <taxon>Ramazzottiidae</taxon>
        <taxon>Ramazzottius</taxon>
    </lineage>
</organism>
<gene>
    <name evidence="1" type="primary">RvY_05988-1</name>
    <name evidence="1" type="synonym">RvY_05988.1</name>
    <name evidence="1" type="ORF">RvY_05988</name>
</gene>
<dbReference type="AlphaFoldDB" id="A0A1D1V5U4"/>
<accession>A0A1D1V5U4</accession>
<evidence type="ECO:0000313" key="1">
    <source>
        <dbReference type="EMBL" id="GAU94163.1"/>
    </source>
</evidence>
<protein>
    <submittedName>
        <fullName evidence="1">Uncharacterized protein</fullName>
    </submittedName>
</protein>
<keyword evidence="2" id="KW-1185">Reference proteome</keyword>
<dbReference type="EMBL" id="BDGG01000002">
    <property type="protein sequence ID" value="GAU94163.1"/>
    <property type="molecule type" value="Genomic_DNA"/>
</dbReference>
<sequence length="111" mass="12352">MLPSGKSDIRSLEYVANLENARPASNHMAFALLLSYAHQSEQVLQQVGMVSSEVSGCVEGRSKSNAKVVTGLSLLAGHGFCRFYRRPFAKQHNYCLRKQKTRDLFILSSFA</sequence>
<evidence type="ECO:0000313" key="2">
    <source>
        <dbReference type="Proteomes" id="UP000186922"/>
    </source>
</evidence>
<comment type="caution">
    <text evidence="1">The sequence shown here is derived from an EMBL/GenBank/DDBJ whole genome shotgun (WGS) entry which is preliminary data.</text>
</comment>
<name>A0A1D1V5U4_RAMVA</name>
<dbReference type="Proteomes" id="UP000186922">
    <property type="component" value="Unassembled WGS sequence"/>
</dbReference>